<comment type="similarity">
    <text evidence="3">Belongs to the RNase Z family.</text>
</comment>
<evidence type="ECO:0000256" key="5">
    <source>
        <dbReference type="ARBA" id="ARBA00022694"/>
    </source>
</evidence>
<keyword evidence="5" id="KW-0819">tRNA processing</keyword>
<dbReference type="Pfam" id="PF23023">
    <property type="entry name" value="Anti-Pycsar_Apyc1"/>
    <property type="match status" value="1"/>
</dbReference>
<evidence type="ECO:0000256" key="1">
    <source>
        <dbReference type="ARBA" id="ARBA00000402"/>
    </source>
</evidence>
<gene>
    <name evidence="12" type="ORF">SSS_5410</name>
</gene>
<dbReference type="EMBL" id="WVUK01000054">
    <property type="protein sequence ID" value="KAF7493845.1"/>
    <property type="molecule type" value="Genomic_DNA"/>
</dbReference>
<dbReference type="OrthoDB" id="527344at2759"/>
<keyword evidence="10" id="KW-0862">Zinc</keyword>
<dbReference type="InterPro" id="IPR047151">
    <property type="entry name" value="RNZ2-like"/>
</dbReference>
<reference evidence="13" key="3">
    <citation type="submission" date="2022-06" db="UniProtKB">
        <authorList>
            <consortium name="EnsemblMetazoa"/>
        </authorList>
    </citation>
    <scope>IDENTIFICATION</scope>
</reference>
<reference evidence="14" key="1">
    <citation type="journal article" date="2020" name="PLoS Negl. Trop. Dis.">
        <title>High-quality nuclear genome for Sarcoptes scabiei-A critical resource for a neglected parasite.</title>
        <authorList>
            <person name="Korhonen P.K."/>
            <person name="Gasser R.B."/>
            <person name="Ma G."/>
            <person name="Wang T."/>
            <person name="Stroehlein A.J."/>
            <person name="Young N.D."/>
            <person name="Ang C.S."/>
            <person name="Fernando D.D."/>
            <person name="Lu H.C."/>
            <person name="Taylor S."/>
            <person name="Reynolds S.L."/>
            <person name="Mofiz E."/>
            <person name="Najaraj S.H."/>
            <person name="Gowda H."/>
            <person name="Madugundu A."/>
            <person name="Renuse S."/>
            <person name="Holt D."/>
            <person name="Pandey A."/>
            <person name="Papenfuss A.T."/>
            <person name="Fischer K."/>
        </authorList>
    </citation>
    <scope>NUCLEOTIDE SEQUENCE [LARGE SCALE GENOMIC DNA]</scope>
</reference>
<keyword evidence="8" id="KW-0255">Endonuclease</keyword>
<protein>
    <recommendedName>
        <fullName evidence="4">ribonuclease Z</fullName>
        <ecNumber evidence="4">3.1.26.11</ecNumber>
    </recommendedName>
</protein>
<comment type="catalytic activity">
    <reaction evidence="1">
        <text>Endonucleolytic cleavage of RNA, removing extra 3' nucleotides from tRNA precursor, generating 3' termini of tRNAs. A 3'-hydroxy group is left at the tRNA terminus and a 5'-phosphoryl group is left at the trailer molecule.</text>
        <dbReference type="EC" id="3.1.26.11"/>
    </reaction>
</comment>
<sequence length="729" mass="83415">MFGLSSLFSRINSFEKLSILRVAKMMISTNVSSRIQLTILGNGALFQPSVIVTTEKINYLFNCGEGTQRMIIEHNKHLKLSKIENIFFTSSKYENWSGFFGFLLTVSDIKKSINFFGPSKFKNIIEIFRPFLYSAEHLELNHIINDVQATDWNKNLIDDDDFVIKSLPTDHSIAYVLLAKDKVGKICIEKCKKLKLQPGPKLALLKKGESIDHDGSIITPDQVLGPTEKGNAFIILECLTIDCLKEMFEKFNTFTQYLDDKDLELIVHITTEEVKNSSLHQKWIQQFDPNTKHLFLTDKNHYDLGLISSSKLQIILNSIDGRFFKNLEEKQRNFFADDFKRSIVENCPNMTTYNIRPVRKDSQFELLEPDCCRLESDEIKNQAFDAINHYEFPINDQKLDNGTIHDRDESPRVLFLGTGSSCPGKQRNTSAIMIRNASNRSIMLDCGESTIIQMNRYFGSKNVADVLANLELIFISHFHADHHFGLIKLIKERSKISTNPITIIAPYLIISFLNLFDQQVENLSNYYRCYPCEDFLYENADDDRKNANDFHLPSSLQLVDDLVTVNVPHCFESYGIVVSVGGEKIAYSGDSMYSDAFDFAGKDCDLLIHEATMNDNLLKEANAKRHSTISQAIEVGRNIGAKFTVLTHFSQRYAKMAPINLIKDPSLASYIEKNVIIAFDFLQISFNHLDELVALKKPLQIYFKEEIDKMQNLIKKRDLKRKIMSSVSS</sequence>
<proteinExistence type="inferred from homology"/>
<accession>A0A834VFL4</accession>
<evidence type="ECO:0000256" key="6">
    <source>
        <dbReference type="ARBA" id="ARBA00022722"/>
    </source>
</evidence>
<name>A0A834VFL4_SARSC</name>
<dbReference type="GO" id="GO:0005739">
    <property type="term" value="C:mitochondrion"/>
    <property type="evidence" value="ECO:0007669"/>
    <property type="project" value="TreeGrafter"/>
</dbReference>
<dbReference type="InterPro" id="IPR027794">
    <property type="entry name" value="tRNase_Z_dom"/>
</dbReference>
<keyword evidence="6" id="KW-0540">Nuclease</keyword>
<feature type="domain" description="Metallo-beta-lactamase" evidence="11">
    <location>
        <begin position="428"/>
        <end position="637"/>
    </location>
</feature>
<dbReference type="GO" id="GO:1990180">
    <property type="term" value="P:mitochondrial tRNA 3'-end processing"/>
    <property type="evidence" value="ECO:0007669"/>
    <property type="project" value="TreeGrafter"/>
</dbReference>
<evidence type="ECO:0000259" key="11">
    <source>
        <dbReference type="SMART" id="SM00849"/>
    </source>
</evidence>
<dbReference type="Gene3D" id="3.60.15.10">
    <property type="entry name" value="Ribonuclease Z/Hydroxyacylglutathione hydrolase-like"/>
    <property type="match status" value="2"/>
</dbReference>
<dbReference type="InterPro" id="IPR001279">
    <property type="entry name" value="Metallo-B-lactamas"/>
</dbReference>
<keyword evidence="9" id="KW-0378">Hydrolase</keyword>
<reference evidence="12" key="2">
    <citation type="submission" date="2020-01" db="EMBL/GenBank/DDBJ databases">
        <authorList>
            <person name="Korhonen P.K.K."/>
            <person name="Guangxu M.G."/>
            <person name="Wang T.W."/>
            <person name="Stroehlein A.J.S."/>
            <person name="Young N.D."/>
            <person name="Ang C.-S.A."/>
            <person name="Fernando D.W.F."/>
            <person name="Lu H.L."/>
            <person name="Taylor S.T."/>
            <person name="Ehtesham M.E.M."/>
            <person name="Najaraj S.H.N."/>
            <person name="Harsha G.H.G."/>
            <person name="Madugundu A.M."/>
            <person name="Renuse S.R."/>
            <person name="Holt D.H."/>
            <person name="Pandey A.P."/>
            <person name="Papenfuss A.P."/>
            <person name="Gasser R.B.G."/>
            <person name="Fischer K.F."/>
        </authorList>
    </citation>
    <scope>NUCLEOTIDE SEQUENCE</scope>
    <source>
        <strain evidence="12">SSS_KF_BRIS2020</strain>
    </source>
</reference>
<dbReference type="SUPFAM" id="SSF56281">
    <property type="entry name" value="Metallo-hydrolase/oxidoreductase"/>
    <property type="match status" value="2"/>
</dbReference>
<dbReference type="PANTHER" id="PTHR12553:SF49">
    <property type="entry name" value="ZINC PHOSPHODIESTERASE ELAC PROTEIN 2"/>
    <property type="match status" value="1"/>
</dbReference>
<dbReference type="AlphaFoldDB" id="A0A834VFL4"/>
<dbReference type="GO" id="GO:0046872">
    <property type="term" value="F:metal ion binding"/>
    <property type="evidence" value="ECO:0007669"/>
    <property type="project" value="UniProtKB-KW"/>
</dbReference>
<dbReference type="Pfam" id="PF13691">
    <property type="entry name" value="Lactamase_B_4"/>
    <property type="match status" value="1"/>
</dbReference>
<evidence type="ECO:0000256" key="2">
    <source>
        <dbReference type="ARBA" id="ARBA00001947"/>
    </source>
</evidence>
<comment type="cofactor">
    <cofactor evidence="2">
        <name>Zn(2+)</name>
        <dbReference type="ChEBI" id="CHEBI:29105"/>
    </cofactor>
</comment>
<evidence type="ECO:0000256" key="8">
    <source>
        <dbReference type="ARBA" id="ARBA00022759"/>
    </source>
</evidence>
<dbReference type="EC" id="3.1.26.11" evidence="4"/>
<dbReference type="Proteomes" id="UP000070412">
    <property type="component" value="Unassembled WGS sequence"/>
</dbReference>
<dbReference type="GO" id="GO:0042781">
    <property type="term" value="F:3'-tRNA processing endoribonuclease activity"/>
    <property type="evidence" value="ECO:0007669"/>
    <property type="project" value="UniProtKB-EC"/>
</dbReference>
<evidence type="ECO:0000256" key="10">
    <source>
        <dbReference type="ARBA" id="ARBA00022833"/>
    </source>
</evidence>
<keyword evidence="7" id="KW-0479">Metal-binding</keyword>
<dbReference type="EnsemblMetazoa" id="SSS_5410s_mrna">
    <property type="protein sequence ID" value="KAF7493845.1"/>
    <property type="gene ID" value="SSS_5410"/>
</dbReference>
<evidence type="ECO:0000256" key="9">
    <source>
        <dbReference type="ARBA" id="ARBA00022801"/>
    </source>
</evidence>
<dbReference type="PANTHER" id="PTHR12553">
    <property type="entry name" value="ZINC PHOSPHODIESTERASE ELAC PROTEIN 2"/>
    <property type="match status" value="1"/>
</dbReference>
<dbReference type="InterPro" id="IPR036866">
    <property type="entry name" value="RibonucZ/Hydroxyglut_hydro"/>
</dbReference>
<evidence type="ECO:0000313" key="13">
    <source>
        <dbReference type="EnsemblMetazoa" id="KAF7493845.1"/>
    </source>
</evidence>
<evidence type="ECO:0000313" key="12">
    <source>
        <dbReference type="EMBL" id="KAF7493845.1"/>
    </source>
</evidence>
<keyword evidence="14" id="KW-1185">Reference proteome</keyword>
<evidence type="ECO:0000313" key="14">
    <source>
        <dbReference type="Proteomes" id="UP000070412"/>
    </source>
</evidence>
<dbReference type="CDD" id="cd07718">
    <property type="entry name" value="RNaseZ_ELAC1_ELAC2-C-term-like_MBL-fold"/>
    <property type="match status" value="1"/>
</dbReference>
<organism evidence="12">
    <name type="scientific">Sarcoptes scabiei</name>
    <name type="common">Itch mite</name>
    <name type="synonym">Acarus scabiei</name>
    <dbReference type="NCBI Taxonomy" id="52283"/>
    <lineage>
        <taxon>Eukaryota</taxon>
        <taxon>Metazoa</taxon>
        <taxon>Ecdysozoa</taxon>
        <taxon>Arthropoda</taxon>
        <taxon>Chelicerata</taxon>
        <taxon>Arachnida</taxon>
        <taxon>Acari</taxon>
        <taxon>Acariformes</taxon>
        <taxon>Sarcoptiformes</taxon>
        <taxon>Astigmata</taxon>
        <taxon>Psoroptidia</taxon>
        <taxon>Sarcoptoidea</taxon>
        <taxon>Sarcoptidae</taxon>
        <taxon>Sarcoptinae</taxon>
        <taxon>Sarcoptes</taxon>
    </lineage>
</organism>
<evidence type="ECO:0000256" key="4">
    <source>
        <dbReference type="ARBA" id="ARBA00012477"/>
    </source>
</evidence>
<evidence type="ECO:0000256" key="3">
    <source>
        <dbReference type="ARBA" id="ARBA00007823"/>
    </source>
</evidence>
<dbReference type="SMART" id="SM00849">
    <property type="entry name" value="Lactamase_B"/>
    <property type="match status" value="1"/>
</dbReference>
<evidence type="ECO:0000256" key="7">
    <source>
        <dbReference type="ARBA" id="ARBA00022723"/>
    </source>
</evidence>